<dbReference type="PRINTS" id="PR00690">
    <property type="entry name" value="ADHESNFAMILY"/>
</dbReference>
<dbReference type="STRING" id="889306.KP78_37700"/>
<dbReference type="GO" id="GO:0046872">
    <property type="term" value="F:metal ion binding"/>
    <property type="evidence" value="ECO:0007669"/>
    <property type="project" value="InterPro"/>
</dbReference>
<dbReference type="GO" id="GO:0030001">
    <property type="term" value="P:metal ion transport"/>
    <property type="evidence" value="ECO:0007669"/>
    <property type="project" value="InterPro"/>
</dbReference>
<evidence type="ECO:0000256" key="3">
    <source>
        <dbReference type="RuleBase" id="RU003512"/>
    </source>
</evidence>
<feature type="compositionally biased region" description="Basic and acidic residues" evidence="4">
    <location>
        <begin position="127"/>
        <end position="159"/>
    </location>
</feature>
<name>A0A0C2VHH7_9BACL</name>
<accession>A0A0C2VHH7</accession>
<dbReference type="PATRIC" id="fig|889306.3.peg.3786"/>
<dbReference type="Gene3D" id="3.40.50.1980">
    <property type="entry name" value="Nitrogenase molybdenum iron protein domain"/>
    <property type="match status" value="3"/>
</dbReference>
<keyword evidence="7" id="KW-1185">Reference proteome</keyword>
<feature type="compositionally biased region" description="Basic and acidic residues" evidence="4">
    <location>
        <begin position="205"/>
        <end position="234"/>
    </location>
</feature>
<evidence type="ECO:0000256" key="1">
    <source>
        <dbReference type="ARBA" id="ARBA00022448"/>
    </source>
</evidence>
<gene>
    <name evidence="6" type="ORF">KP78_37700</name>
</gene>
<dbReference type="InterPro" id="IPR050492">
    <property type="entry name" value="Bact_metal-bind_prot9"/>
</dbReference>
<evidence type="ECO:0000313" key="6">
    <source>
        <dbReference type="EMBL" id="KIL43946.1"/>
    </source>
</evidence>
<dbReference type="InterPro" id="IPR006127">
    <property type="entry name" value="ZnuA-like"/>
</dbReference>
<feature type="chain" id="PRO_5038375065" evidence="5">
    <location>
        <begin position="19"/>
        <end position="403"/>
    </location>
</feature>
<dbReference type="Pfam" id="PF01297">
    <property type="entry name" value="ZnuA"/>
    <property type="match status" value="1"/>
</dbReference>
<dbReference type="GO" id="GO:0007155">
    <property type="term" value="P:cell adhesion"/>
    <property type="evidence" value="ECO:0007669"/>
    <property type="project" value="InterPro"/>
</dbReference>
<feature type="compositionally biased region" description="Basic and acidic residues" evidence="4">
    <location>
        <begin position="179"/>
        <end position="198"/>
    </location>
</feature>
<dbReference type="PRINTS" id="PR00691">
    <property type="entry name" value="ADHESINB"/>
</dbReference>
<dbReference type="SUPFAM" id="SSF53807">
    <property type="entry name" value="Helical backbone' metal receptor"/>
    <property type="match status" value="1"/>
</dbReference>
<dbReference type="PROSITE" id="PS51257">
    <property type="entry name" value="PROKAR_LIPOPROTEIN"/>
    <property type="match status" value="1"/>
</dbReference>
<evidence type="ECO:0000256" key="5">
    <source>
        <dbReference type="SAM" id="SignalP"/>
    </source>
</evidence>
<comment type="caution">
    <text evidence="6">The sequence shown here is derived from an EMBL/GenBank/DDBJ whole genome shotgun (WGS) entry which is preliminary data.</text>
</comment>
<organism evidence="6 7">
    <name type="scientific">Jeotgalibacillus soli</name>
    <dbReference type="NCBI Taxonomy" id="889306"/>
    <lineage>
        <taxon>Bacteria</taxon>
        <taxon>Bacillati</taxon>
        <taxon>Bacillota</taxon>
        <taxon>Bacilli</taxon>
        <taxon>Bacillales</taxon>
        <taxon>Caryophanaceae</taxon>
        <taxon>Jeotgalibacillus</taxon>
    </lineage>
</organism>
<dbReference type="Proteomes" id="UP000031938">
    <property type="component" value="Unassembled WGS sequence"/>
</dbReference>
<dbReference type="PANTHER" id="PTHR42953:SF8">
    <property type="entry name" value="ZINT DOMAIN-CONTAINING PROTEIN"/>
    <property type="match status" value="1"/>
</dbReference>
<dbReference type="InterPro" id="IPR006128">
    <property type="entry name" value="Lipoprotein_PsaA-like"/>
</dbReference>
<sequence length="403" mass="45408">MKKSVYLMLISCFAWMLAACSTNDTADTEESSGDRLDVYTTVYPLEEFTKKIGGEFVHVSTIYPPGADEHTFEPSQQDMIKLAEADLFLYIGLGLEGFVEKATDVLESQDLVMVATADSITDEQLAEDAHDEHSDEEHAEDAHDEHSDEEHAEGAHDEHSDEELAEDAHDEHSDEELAEGAHDEHSDEEHAEGAHDEHSDEELAEGAHDEHTEEEHSGEEGHEGHDHGDVDPHVWLDPVLSQSLAKSIKDSLVEQMPEQEEYFTQNYEALVEQLDELDHKFQEVVKHAKINQMFVSHAAYGYWENRYGIEQMAIAGISTSDEPSQRELSALIEQARENNIQHVIFEQNVSSNITEVIQNEIGADALQLHNLSVLTQEDIDNEDDYFSIMERNTETLKTALQAE</sequence>
<protein>
    <submittedName>
        <fullName evidence="6">Adhesin</fullName>
    </submittedName>
</protein>
<dbReference type="PANTHER" id="PTHR42953">
    <property type="entry name" value="HIGH-AFFINITY ZINC UPTAKE SYSTEM PROTEIN ZNUA-RELATED"/>
    <property type="match status" value="1"/>
</dbReference>
<keyword evidence="1 3" id="KW-0813">Transport</keyword>
<evidence type="ECO:0000256" key="4">
    <source>
        <dbReference type="SAM" id="MobiDB-lite"/>
    </source>
</evidence>
<comment type="similarity">
    <text evidence="3">Belongs to the bacterial solute-binding protein 9 family.</text>
</comment>
<evidence type="ECO:0000313" key="7">
    <source>
        <dbReference type="Proteomes" id="UP000031938"/>
    </source>
</evidence>
<dbReference type="AlphaFoldDB" id="A0A0C2VHH7"/>
<dbReference type="InterPro" id="IPR006129">
    <property type="entry name" value="AdhesinB"/>
</dbReference>
<reference evidence="6 7" key="1">
    <citation type="submission" date="2015-01" db="EMBL/GenBank/DDBJ databases">
        <title>Genome sequencing of Jeotgalibacillus soli.</title>
        <authorList>
            <person name="Goh K.M."/>
            <person name="Chan K.-G."/>
            <person name="Yaakop A.S."/>
            <person name="Ee R."/>
            <person name="Gan H.M."/>
            <person name="Chan C.S."/>
        </authorList>
    </citation>
    <scope>NUCLEOTIDE SEQUENCE [LARGE SCALE GENOMIC DNA]</scope>
    <source>
        <strain evidence="6 7">P9</strain>
    </source>
</reference>
<proteinExistence type="inferred from homology"/>
<keyword evidence="2 5" id="KW-0732">Signal</keyword>
<feature type="region of interest" description="Disordered" evidence="4">
    <location>
        <begin position="125"/>
        <end position="234"/>
    </location>
</feature>
<evidence type="ECO:0000256" key="2">
    <source>
        <dbReference type="ARBA" id="ARBA00022729"/>
    </source>
</evidence>
<dbReference type="RefSeq" id="WP_235420980.1">
    <property type="nucleotide sequence ID" value="NZ_JXRP01000020.1"/>
</dbReference>
<feature type="signal peptide" evidence="5">
    <location>
        <begin position="1"/>
        <end position="18"/>
    </location>
</feature>
<dbReference type="EMBL" id="JXRP01000020">
    <property type="protein sequence ID" value="KIL43946.1"/>
    <property type="molecule type" value="Genomic_DNA"/>
</dbReference>